<dbReference type="WBParaSite" id="PS1159_v2.g6766.t1">
    <property type="protein sequence ID" value="PS1159_v2.g6766.t1"/>
    <property type="gene ID" value="PS1159_v2.g6766"/>
</dbReference>
<evidence type="ECO:0000313" key="2">
    <source>
        <dbReference type="WBParaSite" id="PS1159_v2.g6766.t1"/>
    </source>
</evidence>
<reference evidence="2" key="1">
    <citation type="submission" date="2022-11" db="UniProtKB">
        <authorList>
            <consortium name="WormBaseParasite"/>
        </authorList>
    </citation>
    <scope>IDENTIFICATION</scope>
</reference>
<organism evidence="1 2">
    <name type="scientific">Panagrolaimus sp. PS1159</name>
    <dbReference type="NCBI Taxonomy" id="55785"/>
    <lineage>
        <taxon>Eukaryota</taxon>
        <taxon>Metazoa</taxon>
        <taxon>Ecdysozoa</taxon>
        <taxon>Nematoda</taxon>
        <taxon>Chromadorea</taxon>
        <taxon>Rhabditida</taxon>
        <taxon>Tylenchina</taxon>
        <taxon>Panagrolaimomorpha</taxon>
        <taxon>Panagrolaimoidea</taxon>
        <taxon>Panagrolaimidae</taxon>
        <taxon>Panagrolaimus</taxon>
    </lineage>
</organism>
<accession>A0AC35GMZ5</accession>
<dbReference type="Proteomes" id="UP000887580">
    <property type="component" value="Unplaced"/>
</dbReference>
<name>A0AC35GMZ5_9BILA</name>
<evidence type="ECO:0000313" key="1">
    <source>
        <dbReference type="Proteomes" id="UP000887580"/>
    </source>
</evidence>
<proteinExistence type="predicted"/>
<protein>
    <submittedName>
        <fullName evidence="2">Odorant receptor</fullName>
    </submittedName>
</protein>
<sequence length="834" mass="96451">MLKNFAAMNLNNIIIAAAYGKHVETEEERVAAVKQKFSCTMRLLKFTLLYYDFEGENDGNNNNKKSFCTYFRMALSFVIILLASYNCFFVSTRIFHNWGEEQNIMSIVMLTWGFQVTFSMGFLIYWQHTGYINELFKSLHMPNDSKIYASTRRTILKTIMFSIFIFFCCLIAFSAALLLYYFYPQNLTTVDLETLNFFGHSYMFPASLGFNFYGFFIWNVVLTFYVIISIVAYAELTKYNEELELIGQNDENADEICEELMEKFMKHIEYGRMIRTIDNTFEVYTFVMIGTNIPTTIFSLLSLFKALSGEWITFILIVPGIFFCLVELIGLTAVPAKLHEAIGRVENIIYSNTRLWYPYDERIYQISYALVTHVRQANLGISLWGFAVVSKPLILTTISLTATYLTLMLQLNPTMPKGPYNGYSNVITTSRDISFIDESPKLIVVKHSRCEEYKKFPVYHHVYKVLKLFTLLRCRFTEELSKVSLFINNLIFFSIWFMLIVMSIFVITVVSTYTLETKALPASLLRVTFYIQGIASMIFIYYWQWKFPSLAYVKKLHAAQNSAGCIQNQHRLYRIVVGLYCILTFVLLYLFFTHLILIIDIEVEIFDKRMLDAFRRNRAIAFFSFFLNSYSSFCVSAGFFIYTIFTYAGVLEVDFYNQRLQNIGNDKEKALIDELITLINDHAKLSEAIRTLDSFCEVYAFIMIGCTVPTTVFTLLQLLMSKDLPLINLLLTLPVLIICVLQLMALTAIPAMLHNTLERSKHFLYSNTKVWQTFDRNIYQIASSLAAHLSQTDLGISVWGFAVVSKPLILTTISVMVTCIAFFLELRRRPTSSA</sequence>